<dbReference type="SUPFAM" id="SSF82199">
    <property type="entry name" value="SET domain"/>
    <property type="match status" value="1"/>
</dbReference>
<dbReference type="Proteomes" id="UP000591131">
    <property type="component" value="Unassembled WGS sequence"/>
</dbReference>
<dbReference type="PANTHER" id="PTHR47332">
    <property type="entry name" value="SET DOMAIN-CONTAINING PROTEIN 5"/>
    <property type="match status" value="1"/>
</dbReference>
<protein>
    <submittedName>
        <fullName evidence="2">SET and MYND domain-containing protein 3</fullName>
    </submittedName>
</protein>
<evidence type="ECO:0000313" key="3">
    <source>
        <dbReference type="Proteomes" id="UP000591131"/>
    </source>
</evidence>
<feature type="domain" description="SET" evidence="1">
    <location>
        <begin position="164"/>
        <end position="208"/>
    </location>
</feature>
<evidence type="ECO:0000313" key="2">
    <source>
        <dbReference type="EMBL" id="KAF4660409.1"/>
    </source>
</evidence>
<dbReference type="InterPro" id="IPR001214">
    <property type="entry name" value="SET_dom"/>
</dbReference>
<evidence type="ECO:0000259" key="1">
    <source>
        <dbReference type="Pfam" id="PF00856"/>
    </source>
</evidence>
<comment type="caution">
    <text evidence="2">The sequence shown here is derived from an EMBL/GenBank/DDBJ whole genome shotgun (WGS) entry which is preliminary data.</text>
</comment>
<dbReference type="Pfam" id="PF00856">
    <property type="entry name" value="SET"/>
    <property type="match status" value="1"/>
</dbReference>
<gene>
    <name evidence="2" type="primary">SMYD3_1</name>
    <name evidence="2" type="ORF">FOL47_007172</name>
</gene>
<dbReference type="PANTHER" id="PTHR47332:SF4">
    <property type="entry name" value="SET DOMAIN-CONTAINING PROTEIN 5"/>
    <property type="match status" value="1"/>
</dbReference>
<dbReference type="InterPro" id="IPR046341">
    <property type="entry name" value="SET_dom_sf"/>
</dbReference>
<dbReference type="Gene3D" id="2.170.270.10">
    <property type="entry name" value="SET domain"/>
    <property type="match status" value="1"/>
</dbReference>
<reference evidence="2 3" key="1">
    <citation type="submission" date="2020-04" db="EMBL/GenBank/DDBJ databases">
        <title>Perkinsus chesapeaki whole genome sequence.</title>
        <authorList>
            <person name="Bogema D.R."/>
        </authorList>
    </citation>
    <scope>NUCLEOTIDE SEQUENCE [LARGE SCALE GENOMIC DNA]</scope>
    <source>
        <strain evidence="2">ATCC PRA-425</strain>
    </source>
</reference>
<dbReference type="CDD" id="cd20071">
    <property type="entry name" value="SET_SMYD"/>
    <property type="match status" value="1"/>
</dbReference>
<proteinExistence type="predicted"/>
<dbReference type="EMBL" id="JAAPAO010000414">
    <property type="protein sequence ID" value="KAF4660409.1"/>
    <property type="molecule type" value="Genomic_DNA"/>
</dbReference>
<dbReference type="InterPro" id="IPR053185">
    <property type="entry name" value="SET_domain_protein"/>
</dbReference>
<keyword evidence="3" id="KW-1185">Reference proteome</keyword>
<dbReference type="AlphaFoldDB" id="A0A7J6LMA0"/>
<name>A0A7J6LMA0_PERCH</name>
<organism evidence="2 3">
    <name type="scientific">Perkinsus chesapeaki</name>
    <name type="common">Clam parasite</name>
    <name type="synonym">Perkinsus andrewsi</name>
    <dbReference type="NCBI Taxonomy" id="330153"/>
    <lineage>
        <taxon>Eukaryota</taxon>
        <taxon>Sar</taxon>
        <taxon>Alveolata</taxon>
        <taxon>Perkinsozoa</taxon>
        <taxon>Perkinsea</taxon>
        <taxon>Perkinsida</taxon>
        <taxon>Perkinsidae</taxon>
        <taxon>Perkinsus</taxon>
    </lineage>
</organism>
<accession>A0A7J6LMA0</accession>
<sequence>MPKTRKNIDSVLPRDLSISLGECSIDENLGKMAELLPEESWLDAVDRTKFKGKDSLLLCHLAARSDIGKLVKILNLWSGPVTDQHHQSASEAASVIPARLGWSIEVLERCCRVLDGNAHYGADDDVRAPPLQLISSAIGLLGFTTLSDRGFTVSIFALAASQTRNLFYGASLLEHSCNPNSFVYVHERAAYVVAQVPISTGEPISVAYIDAFAPRTIRKQLLSAKFSFYCACSFCHEPADRARAFSCRRCDGLVFGLSDCPQLYTDCTKCGVSPNSLELATIESQAEGDVLSCQKDWRRPALMSEGNWLVEKYSAMKIQRIFRNDEACRDSTCAAEYALMSLKAHEAYWGRTRPVFSWSTLNRAMCIISRIDGENSSVTAMKSGKVNKEVIEAYEYLKQVLQGDLRVSE</sequence>
<dbReference type="OrthoDB" id="1028014at2759"/>